<protein>
    <submittedName>
        <fullName evidence="1">Uncharacterized protein</fullName>
    </submittedName>
</protein>
<reference evidence="2" key="1">
    <citation type="submission" date="2013-02" db="EMBL/GenBank/DDBJ databases">
        <authorList>
            <person name="Hughes D."/>
        </authorList>
    </citation>
    <scope>NUCLEOTIDE SEQUENCE</scope>
    <source>
        <strain>Durham</strain>
        <strain evidence="2">NC isolate 2 -- Noor lab</strain>
    </source>
</reference>
<dbReference type="EnsemblMetazoa" id="MESCA003608-RA">
    <property type="protein sequence ID" value="MESCA003608-PA"/>
    <property type="gene ID" value="MESCA003608"/>
</dbReference>
<proteinExistence type="predicted"/>
<sequence length="102" mass="12112">MQCLVRRNWSIATTTKCMHCFPLCEQISYSEQRKPTYNYGGLDFSLTLKILNNKACFVFENIEYTILTKNSQKLVNRASKVDYIEIYFDYIEHCIRGENHRV</sequence>
<accession>T1GJG2</accession>
<evidence type="ECO:0000313" key="1">
    <source>
        <dbReference type="EnsemblMetazoa" id="MESCA003608-PA"/>
    </source>
</evidence>
<dbReference type="EMBL" id="CAQQ02151656">
    <property type="status" value="NOT_ANNOTATED_CDS"/>
    <property type="molecule type" value="Genomic_DNA"/>
</dbReference>
<reference evidence="1" key="2">
    <citation type="submission" date="2015-06" db="UniProtKB">
        <authorList>
            <consortium name="EnsemblMetazoa"/>
        </authorList>
    </citation>
    <scope>IDENTIFICATION</scope>
</reference>
<evidence type="ECO:0000313" key="2">
    <source>
        <dbReference type="Proteomes" id="UP000015102"/>
    </source>
</evidence>
<name>T1GJG2_MEGSC</name>
<organism evidence="1 2">
    <name type="scientific">Megaselia scalaris</name>
    <name type="common">Humpbacked fly</name>
    <name type="synonym">Phora scalaris</name>
    <dbReference type="NCBI Taxonomy" id="36166"/>
    <lineage>
        <taxon>Eukaryota</taxon>
        <taxon>Metazoa</taxon>
        <taxon>Ecdysozoa</taxon>
        <taxon>Arthropoda</taxon>
        <taxon>Hexapoda</taxon>
        <taxon>Insecta</taxon>
        <taxon>Pterygota</taxon>
        <taxon>Neoptera</taxon>
        <taxon>Endopterygota</taxon>
        <taxon>Diptera</taxon>
        <taxon>Brachycera</taxon>
        <taxon>Muscomorpha</taxon>
        <taxon>Platypezoidea</taxon>
        <taxon>Phoridae</taxon>
        <taxon>Megaseliini</taxon>
        <taxon>Megaselia</taxon>
    </lineage>
</organism>
<dbReference type="Proteomes" id="UP000015102">
    <property type="component" value="Unassembled WGS sequence"/>
</dbReference>
<keyword evidence="2" id="KW-1185">Reference proteome</keyword>
<dbReference type="EMBL" id="CAQQ02151655">
    <property type="status" value="NOT_ANNOTATED_CDS"/>
    <property type="molecule type" value="Genomic_DNA"/>
</dbReference>
<dbReference type="HOGENOM" id="CLU_2280596_0_0_1"/>
<dbReference type="AlphaFoldDB" id="T1GJG2"/>